<evidence type="ECO:0000256" key="3">
    <source>
        <dbReference type="ARBA" id="ARBA00022553"/>
    </source>
</evidence>
<evidence type="ECO:0000256" key="2">
    <source>
        <dbReference type="ARBA" id="ARBA00022450"/>
    </source>
</evidence>
<dbReference type="InterPro" id="IPR006162">
    <property type="entry name" value="Ppantetheine_attach_site"/>
</dbReference>
<dbReference type="EMBL" id="JBHUKR010000004">
    <property type="protein sequence ID" value="MFD2415744.1"/>
    <property type="molecule type" value="Genomic_DNA"/>
</dbReference>
<dbReference type="Gene3D" id="3.30.559.10">
    <property type="entry name" value="Chloramphenicol acetyltransferase-like domain"/>
    <property type="match status" value="2"/>
</dbReference>
<dbReference type="PROSITE" id="PS50075">
    <property type="entry name" value="CARRIER"/>
    <property type="match status" value="2"/>
</dbReference>
<dbReference type="Pfam" id="PF00501">
    <property type="entry name" value="AMP-binding"/>
    <property type="match status" value="1"/>
</dbReference>
<dbReference type="SUPFAM" id="SSF53474">
    <property type="entry name" value="alpha/beta-Hydrolases"/>
    <property type="match status" value="1"/>
</dbReference>
<organism evidence="6 7">
    <name type="scientific">Amycolatopsis pigmentata</name>
    <dbReference type="NCBI Taxonomy" id="450801"/>
    <lineage>
        <taxon>Bacteria</taxon>
        <taxon>Bacillati</taxon>
        <taxon>Actinomycetota</taxon>
        <taxon>Actinomycetes</taxon>
        <taxon>Pseudonocardiales</taxon>
        <taxon>Pseudonocardiaceae</taxon>
        <taxon>Amycolatopsis</taxon>
    </lineage>
</organism>
<dbReference type="Proteomes" id="UP001597417">
    <property type="component" value="Unassembled WGS sequence"/>
</dbReference>
<reference evidence="7" key="1">
    <citation type="journal article" date="2019" name="Int. J. Syst. Evol. Microbiol.">
        <title>The Global Catalogue of Microorganisms (GCM) 10K type strain sequencing project: providing services to taxonomists for standard genome sequencing and annotation.</title>
        <authorList>
            <consortium name="The Broad Institute Genomics Platform"/>
            <consortium name="The Broad Institute Genome Sequencing Center for Infectious Disease"/>
            <person name="Wu L."/>
            <person name="Ma J."/>
        </authorList>
    </citation>
    <scope>NUCLEOTIDE SEQUENCE [LARGE SCALE GENOMIC DNA]</scope>
    <source>
        <strain evidence="7">CGMCC 4.7645</strain>
    </source>
</reference>
<dbReference type="InterPro" id="IPR020806">
    <property type="entry name" value="PKS_PP-bd"/>
</dbReference>
<dbReference type="Gene3D" id="3.30.300.30">
    <property type="match status" value="1"/>
</dbReference>
<accession>A0ABW5FMA2</accession>
<comment type="cofactor">
    <cofactor evidence="1">
        <name>pantetheine 4'-phosphate</name>
        <dbReference type="ChEBI" id="CHEBI:47942"/>
    </cofactor>
</comment>
<dbReference type="InterPro" id="IPR000873">
    <property type="entry name" value="AMP-dep_synth/lig_dom"/>
</dbReference>
<dbReference type="InterPro" id="IPR025110">
    <property type="entry name" value="AMP-bd_C"/>
</dbReference>
<dbReference type="CDD" id="cd19540">
    <property type="entry name" value="LCL_NRPS-like"/>
    <property type="match status" value="1"/>
</dbReference>
<dbReference type="Gene3D" id="3.30.559.30">
    <property type="entry name" value="Nonribosomal peptide synthetase, condensation domain"/>
    <property type="match status" value="2"/>
</dbReference>
<evidence type="ECO:0000256" key="1">
    <source>
        <dbReference type="ARBA" id="ARBA00001957"/>
    </source>
</evidence>
<evidence type="ECO:0000313" key="7">
    <source>
        <dbReference type="Proteomes" id="UP001597417"/>
    </source>
</evidence>
<feature type="domain" description="Carrier" evidence="5">
    <location>
        <begin position="464"/>
        <end position="539"/>
    </location>
</feature>
<keyword evidence="3" id="KW-0597">Phosphoprotein</keyword>
<comment type="caution">
    <text evidence="6">The sequence shown here is derived from an EMBL/GenBank/DDBJ whole genome shotgun (WGS) entry which is preliminary data.</text>
</comment>
<keyword evidence="2" id="KW-0596">Phosphopantetheine</keyword>
<protein>
    <submittedName>
        <fullName evidence="6">Amino acid adenylation domain-containing protein</fullName>
    </submittedName>
</protein>
<dbReference type="SMART" id="SM00823">
    <property type="entry name" value="PKS_PP"/>
    <property type="match status" value="2"/>
</dbReference>
<dbReference type="NCBIfam" id="TIGR01733">
    <property type="entry name" value="AA-adenyl-dom"/>
    <property type="match status" value="1"/>
</dbReference>
<sequence>MTKSVLEDVVPLTPLQEGMFFHATYDDDAVDVYQAQCVLALTGRLEPELLRTAAASLVRRYPLLRSGFRLRRTGEPIQVIYREIPLEWSEVDLSTLDAGRRDRELGALLAADRVARFDLGRPPLLRFTLIKIASDEYRLVLTNHHILVDGWSLAVLIEDLFALYTSDGDQAGLPRVTPYRDFLAWMSEQDSGESLRAWQVALAEVVQPTLVAPDASLGSELPARTDVRLDPEVGARLQQFVLSTGLTANIVVQAAWATVLQAITGREDVVFGTLVSGRPPEIDGVGNMVGMFINTVPVRVRLRPGASAADNLARLADEQSRLMAHQYLRLTDVTRQTGLATLFDTFVVFENYPVDLSARQVAPGLRLTGITGDDAAHYPLRLAARLTGDRLHAVLEYRRDLFGDATAHWVADAFARALRRLIDAADAPLGRPVTLPEDDRGTLFGDLSRGAAPARTGDAPSSSRLRDPREEILCGLIADVLKRERVAPDEDFFAIGGHSLSAIRLLSRVRAVFGVELPVRAVFEAPTATVLAARLDEAGTARPVLRRAARPDRLPLSFAQQRLWFTHQVEGPSANYNLPMSVRLTGELDQAALVAALGDVVGRHESLRTLFVEMDGMPYQQVLPPAQARPVVEFVDVTGEDLAAAMLRAATTTFDLATELPIRAWVFATGPREHVLLMLAHHIASDGWSAGPLSRDLVSAYTARRAGRLPDWPALPVHYADYTLWQREWLGSESDPDSPLSTQLEFWRRYLADLPSQLDLPTDRPRPVTPSYRGDVVAFDVDAAVHRRLAGLARAGQSSMFMVVHAAIAALLTRLGAGTDVALCTVVAGRNDQVLDDLVGFFVNTLVLRTDTSGEPSFRDLVGRVRQADLAAFAHQDVPFQRVVAMANPTRSAARHALFQVMLVFQNNEGPALDMPGLSVEAEDFGIGVARLDLSFTVAERFTDGEPNGIHGTLDYATDLFDADTAQAIADRLPRLLAQVADNPDLHLGGLDLLSETERGQLVATGDDVEADPPATLAALFTAQARKTPDRPAVEDGGATVSYAELDTRANRLAHYLIGLGIGPEDMVALALRRSVEFVVALLAVTKAGAAYAPVDPDDPATRFDRLLADLAPAVVLTTRSVDGPVRGGAKIVELDDLDLTGLPATEPTDAVRTAPLRPANPAYVLYTSSATGSSRGVVVTHDGLAGLAANQRAHYRITSDSRVLQFASPGTDVSVAELTLALLSGACLVVPPRRPAGADLAGELDRLRITHVHVPPSAMLAVPTVSLPHLCAWITGAEPCPEKLIDHWSRDRLVLSAYRQTEATVDVTCARYRPGDRSPGIGRPIRGVRTYVLDAALRPVPPGVTGELYIAGSGLARGYFGRPGLTAERFVANPFGPPGARLYRTGDLARWRRDAGPTATRWRLDLAGRGEDRVEIRGFRVELGEVEMVLRRHDRVAAAAAVVREGRPGARRLVAYVVPAGEPASADELREYLASRLPEYMVPSAFVTVADLPLTPNGKLDRARLPVPPAEVRPVGRAPKSLREYVLCRLFAEVLGVPEVDPDDDFFELGGSPPLCARLAARVRSALAVDLTARAVAGAATPAGVAALLDRAAGELGAFNRVLPLRAEGDLPALFCLPQVTGMSWRYVNLLSSLDSRVPVYALQSKWLTEDGPLPDSLAEIAADCADAIRDIQPEGPYHLLGWSFGGNLAQPIGVQLRRAGERVGLLGILDTYPPEPGRIGRHDERYVLANMLTGYAEYYGDQDVRPRSDLAALRAQVLGYLGRGRSELHYLSVAERSRALDVMVNNVQGLLAEEPDRYAGEVDLVVADRGRKPWETPESWESRVEGSIRVTRVDCRHEELMDAGPVAEICAALTPRLMEK</sequence>
<gene>
    <name evidence="6" type="ORF">ACFSXZ_05320</name>
</gene>
<dbReference type="Pfam" id="PF00975">
    <property type="entry name" value="Thioesterase"/>
    <property type="match status" value="1"/>
</dbReference>
<dbReference type="InterPro" id="IPR029058">
    <property type="entry name" value="AB_hydrolase_fold"/>
</dbReference>
<dbReference type="Pfam" id="PF00550">
    <property type="entry name" value="PP-binding"/>
    <property type="match status" value="2"/>
</dbReference>
<dbReference type="CDD" id="cd19543">
    <property type="entry name" value="DCL_NRPS"/>
    <property type="match status" value="1"/>
</dbReference>
<dbReference type="RefSeq" id="WP_378261814.1">
    <property type="nucleotide sequence ID" value="NZ_JBHUKR010000004.1"/>
</dbReference>
<dbReference type="InterPro" id="IPR023213">
    <property type="entry name" value="CAT-like_dom_sf"/>
</dbReference>
<dbReference type="InterPro" id="IPR042099">
    <property type="entry name" value="ANL_N_sf"/>
</dbReference>
<dbReference type="InterPro" id="IPR045851">
    <property type="entry name" value="AMP-bd_C_sf"/>
</dbReference>
<dbReference type="Gene3D" id="3.40.50.1820">
    <property type="entry name" value="alpha/beta hydrolase"/>
    <property type="match status" value="1"/>
</dbReference>
<keyword evidence="7" id="KW-1185">Reference proteome</keyword>
<evidence type="ECO:0000256" key="4">
    <source>
        <dbReference type="SAM" id="MobiDB-lite"/>
    </source>
</evidence>
<dbReference type="SUPFAM" id="SSF56801">
    <property type="entry name" value="Acetyl-CoA synthetase-like"/>
    <property type="match status" value="1"/>
</dbReference>
<dbReference type="PROSITE" id="PS00012">
    <property type="entry name" value="PHOSPHOPANTETHEINE"/>
    <property type="match status" value="1"/>
</dbReference>
<feature type="domain" description="Carrier" evidence="5">
    <location>
        <begin position="1519"/>
        <end position="1594"/>
    </location>
</feature>
<dbReference type="InterPro" id="IPR001031">
    <property type="entry name" value="Thioesterase"/>
</dbReference>
<dbReference type="SUPFAM" id="SSF52777">
    <property type="entry name" value="CoA-dependent acyltransferases"/>
    <property type="match status" value="4"/>
</dbReference>
<dbReference type="InterPro" id="IPR009081">
    <property type="entry name" value="PP-bd_ACP"/>
</dbReference>
<dbReference type="Gene3D" id="3.40.50.12780">
    <property type="entry name" value="N-terminal domain of ligase-like"/>
    <property type="match status" value="1"/>
</dbReference>
<feature type="region of interest" description="Disordered" evidence="4">
    <location>
        <begin position="436"/>
        <end position="465"/>
    </location>
</feature>
<dbReference type="InterPro" id="IPR010071">
    <property type="entry name" value="AA_adenyl_dom"/>
</dbReference>
<dbReference type="InterPro" id="IPR001242">
    <property type="entry name" value="Condensation_dom"/>
</dbReference>
<name>A0ABW5FMA2_9PSEU</name>
<evidence type="ECO:0000313" key="6">
    <source>
        <dbReference type="EMBL" id="MFD2415744.1"/>
    </source>
</evidence>
<proteinExistence type="predicted"/>
<evidence type="ECO:0000259" key="5">
    <source>
        <dbReference type="PROSITE" id="PS50075"/>
    </source>
</evidence>
<dbReference type="SUPFAM" id="SSF47336">
    <property type="entry name" value="ACP-like"/>
    <property type="match status" value="2"/>
</dbReference>
<dbReference type="PANTHER" id="PTHR45527:SF1">
    <property type="entry name" value="FATTY ACID SYNTHASE"/>
    <property type="match status" value="1"/>
</dbReference>
<dbReference type="Pfam" id="PF13193">
    <property type="entry name" value="AMP-binding_C"/>
    <property type="match status" value="1"/>
</dbReference>
<dbReference type="InterPro" id="IPR020802">
    <property type="entry name" value="TesA-like"/>
</dbReference>
<dbReference type="InterPro" id="IPR036736">
    <property type="entry name" value="ACP-like_sf"/>
</dbReference>
<dbReference type="SMART" id="SM00824">
    <property type="entry name" value="PKS_TE"/>
    <property type="match status" value="1"/>
</dbReference>
<dbReference type="Pfam" id="PF00668">
    <property type="entry name" value="Condensation"/>
    <property type="match status" value="2"/>
</dbReference>
<dbReference type="Gene3D" id="1.10.1200.10">
    <property type="entry name" value="ACP-like"/>
    <property type="match status" value="1"/>
</dbReference>
<dbReference type="PANTHER" id="PTHR45527">
    <property type="entry name" value="NONRIBOSOMAL PEPTIDE SYNTHETASE"/>
    <property type="match status" value="1"/>
</dbReference>